<dbReference type="EMBL" id="CP108057">
    <property type="protein sequence ID" value="WUO46847.1"/>
    <property type="molecule type" value="Genomic_DNA"/>
</dbReference>
<gene>
    <name evidence="2" type="ORF">OHU17_13885</name>
</gene>
<evidence type="ECO:0000256" key="1">
    <source>
        <dbReference type="SAM" id="MobiDB-lite"/>
    </source>
</evidence>
<reference evidence="2" key="1">
    <citation type="submission" date="2022-10" db="EMBL/GenBank/DDBJ databases">
        <title>The complete genomes of actinobacterial strains from the NBC collection.</title>
        <authorList>
            <person name="Joergensen T.S."/>
            <person name="Alvarez Arevalo M."/>
            <person name="Sterndorff E.B."/>
            <person name="Faurdal D."/>
            <person name="Vuksanovic O."/>
            <person name="Mourched A.-S."/>
            <person name="Charusanti P."/>
            <person name="Shaw S."/>
            <person name="Blin K."/>
            <person name="Weber T."/>
        </authorList>
    </citation>
    <scope>NUCLEOTIDE SEQUENCE</scope>
    <source>
        <strain evidence="2">NBC_00283</strain>
    </source>
</reference>
<organism evidence="2 3">
    <name type="scientific">Streptomyces goshikiensis</name>
    <dbReference type="NCBI Taxonomy" id="1942"/>
    <lineage>
        <taxon>Bacteria</taxon>
        <taxon>Bacillati</taxon>
        <taxon>Actinomycetota</taxon>
        <taxon>Actinomycetes</taxon>
        <taxon>Kitasatosporales</taxon>
        <taxon>Streptomycetaceae</taxon>
        <taxon>Streptomyces</taxon>
    </lineage>
</organism>
<keyword evidence="3" id="KW-1185">Reference proteome</keyword>
<protein>
    <submittedName>
        <fullName evidence="2">DUF6083 domain-containing protein</fullName>
    </submittedName>
</protein>
<evidence type="ECO:0000313" key="3">
    <source>
        <dbReference type="Proteomes" id="UP001432075"/>
    </source>
</evidence>
<dbReference type="Proteomes" id="UP001432075">
    <property type="component" value="Chromosome"/>
</dbReference>
<dbReference type="RefSeq" id="WP_190029926.1">
    <property type="nucleotide sequence ID" value="NZ_BMVE01000001.1"/>
</dbReference>
<evidence type="ECO:0000313" key="2">
    <source>
        <dbReference type="EMBL" id="WUO46847.1"/>
    </source>
</evidence>
<feature type="region of interest" description="Disordered" evidence="1">
    <location>
        <begin position="1"/>
        <end position="23"/>
    </location>
</feature>
<accession>A0ABZ1RL68</accession>
<dbReference type="Pfam" id="PF19561">
    <property type="entry name" value="DUF6083"/>
    <property type="match status" value="1"/>
</dbReference>
<dbReference type="InterPro" id="IPR045729">
    <property type="entry name" value="DUF6083"/>
</dbReference>
<sequence length="155" mass="16031">MRHASAEAAGDRVAVATHPGSGDPVMATMPSPVQPEGPVLLGQVLAEALAGIGRPDARAGRPATCRACGDPAVWHRTADGRWVLIQPGGVPYHLVPAGQRWHIAGDGTAANLAHAAADGTCRITHFAVCPLGAPPKAPHLLRLWRHGAARLGRLT</sequence>
<name>A0ABZ1RL68_9ACTN</name>
<proteinExistence type="predicted"/>